<dbReference type="OrthoDB" id="9807612at2"/>
<dbReference type="Pfam" id="PF00873">
    <property type="entry name" value="ACR_tran"/>
    <property type="match status" value="1"/>
</dbReference>
<dbReference type="SUPFAM" id="SSF82866">
    <property type="entry name" value="Multidrug efflux transporter AcrB transmembrane domain"/>
    <property type="match status" value="1"/>
</dbReference>
<reference evidence="2 3" key="1">
    <citation type="submission" date="2017-10" db="EMBL/GenBank/DDBJ databases">
        <title>Genomics of the genus Arcobacter.</title>
        <authorList>
            <person name="Perez-Cataluna A."/>
            <person name="Figueras M.J."/>
        </authorList>
    </citation>
    <scope>NUCLEOTIDE SEQUENCE [LARGE SCALE GENOMIC DNA]</scope>
    <source>
        <strain evidence="2 3">DSM 24636</strain>
    </source>
</reference>
<feature type="transmembrane region" description="Helical" evidence="1">
    <location>
        <begin position="18"/>
        <end position="36"/>
    </location>
</feature>
<evidence type="ECO:0000256" key="1">
    <source>
        <dbReference type="SAM" id="Phobius"/>
    </source>
</evidence>
<comment type="caution">
    <text evidence="2">The sequence shown here is derived from an EMBL/GenBank/DDBJ whole genome shotgun (WGS) entry which is preliminary data.</text>
</comment>
<protein>
    <submittedName>
        <fullName evidence="2">Multidrug transporter AcrB</fullName>
    </submittedName>
</protein>
<proteinExistence type="predicted"/>
<keyword evidence="1" id="KW-0472">Membrane</keyword>
<gene>
    <name evidence="2" type="ORF">CRV06_00600</name>
</gene>
<feature type="transmembrane region" description="Helical" evidence="1">
    <location>
        <begin position="388"/>
        <end position="407"/>
    </location>
</feature>
<dbReference type="STRING" id="877500.GCA_000935065_02612"/>
<dbReference type="InterPro" id="IPR027463">
    <property type="entry name" value="AcrB_DN_DC_subdom"/>
</dbReference>
<keyword evidence="1" id="KW-0812">Transmembrane</keyword>
<name>A0A4Q0Y6J3_9BACT</name>
<dbReference type="PANTHER" id="PTHR32063:SF16">
    <property type="entry name" value="CATION EFFLUX SYSTEM (ACRB_ACRD_ACRF FAMILY)"/>
    <property type="match status" value="1"/>
</dbReference>
<dbReference type="EMBL" id="PDKO01000001">
    <property type="protein sequence ID" value="RXJ64489.1"/>
    <property type="molecule type" value="Genomic_DNA"/>
</dbReference>
<dbReference type="Gene3D" id="3.30.70.1430">
    <property type="entry name" value="Multidrug efflux transporter AcrB pore domain"/>
    <property type="match status" value="1"/>
</dbReference>
<dbReference type="AlphaFoldDB" id="A0A4Q0Y6J3"/>
<feature type="transmembrane region" description="Helical" evidence="1">
    <location>
        <begin position="496"/>
        <end position="516"/>
    </location>
</feature>
<dbReference type="SUPFAM" id="SSF82714">
    <property type="entry name" value="Multidrug efflux transporter AcrB TolC docking domain, DN and DC subdomains"/>
    <property type="match status" value="1"/>
</dbReference>
<feature type="transmembrane region" description="Helical" evidence="1">
    <location>
        <begin position="414"/>
        <end position="434"/>
    </location>
</feature>
<sequence>MKLEKFIYEIIQSPKKSLLVYIITLVLFILGVATFPTKIVKAKMLPSKDSDTFSVYVDLKDGSSKEQTKEVTSCISKKLIIKDLVTDVSVFIGEGHPLDFAALVKQSALKDKQSQAEIMVNIKKEANRDISSYNFVSSIREELQECSNYDANIKLIELPAGPPVLASIVAEIYGGDSFESRREFAYKVEKVLKEQKSLVDVDVMAEDSYNKYEIILDNNKIIKSGLSLDQVKNIIYIAYEGVVLSVVNEKDSQSQVPIFLRLDDQRVFDSNKKEEILNKLSTLKLINKNGFTIPLTELVEIKKIKKEPTLTSKDLNPMINVIAETDKDSQIYPLLSARNEFLNNFDSKYEVSKSNLLNLEFTDKISGEKFKLVWDGELKVTIDTFIDLGTAFIIAMVLIFFLMVVYYKSFAISGGIVLSSFVSIIGVIFAHIIMDLITTDTFYLTATSLIGFIGLIGINSRNSTLIIDFTKQLVQEKGLTINEAIAKATATRSKPIILTVLTMVFASSLLATDAVFGGLGVALIGGTLISYVVSMFFVPVIIRNQIRKIL</sequence>
<keyword evidence="3" id="KW-1185">Reference proteome</keyword>
<feature type="transmembrane region" description="Helical" evidence="1">
    <location>
        <begin position="440"/>
        <end position="458"/>
    </location>
</feature>
<evidence type="ECO:0000313" key="2">
    <source>
        <dbReference type="EMBL" id="RXJ64489.1"/>
    </source>
</evidence>
<dbReference type="Gene3D" id="3.30.2090.10">
    <property type="entry name" value="Multidrug efflux transporter AcrB TolC docking domain, DN and DC subdomains"/>
    <property type="match status" value="1"/>
</dbReference>
<dbReference type="InterPro" id="IPR001036">
    <property type="entry name" value="Acrflvin-R"/>
</dbReference>
<accession>A0A4Q0Y6J3</accession>
<feature type="transmembrane region" description="Helical" evidence="1">
    <location>
        <begin position="522"/>
        <end position="542"/>
    </location>
</feature>
<dbReference type="GO" id="GO:0005886">
    <property type="term" value="C:plasma membrane"/>
    <property type="evidence" value="ECO:0007669"/>
    <property type="project" value="TreeGrafter"/>
</dbReference>
<dbReference type="Proteomes" id="UP000290191">
    <property type="component" value="Unassembled WGS sequence"/>
</dbReference>
<dbReference type="Gene3D" id="1.20.1640.10">
    <property type="entry name" value="Multidrug efflux transporter AcrB transmembrane domain"/>
    <property type="match status" value="1"/>
</dbReference>
<keyword evidence="1" id="KW-1133">Transmembrane helix</keyword>
<dbReference type="PANTHER" id="PTHR32063">
    <property type="match status" value="1"/>
</dbReference>
<dbReference type="GO" id="GO:0042910">
    <property type="term" value="F:xenobiotic transmembrane transporter activity"/>
    <property type="evidence" value="ECO:0007669"/>
    <property type="project" value="TreeGrafter"/>
</dbReference>
<organism evidence="2 3">
    <name type="scientific">Halarcobacter anaerophilus</name>
    <dbReference type="NCBI Taxonomy" id="877500"/>
    <lineage>
        <taxon>Bacteria</taxon>
        <taxon>Pseudomonadati</taxon>
        <taxon>Campylobacterota</taxon>
        <taxon>Epsilonproteobacteria</taxon>
        <taxon>Campylobacterales</taxon>
        <taxon>Arcobacteraceae</taxon>
        <taxon>Halarcobacter</taxon>
    </lineage>
</organism>
<evidence type="ECO:0000313" key="3">
    <source>
        <dbReference type="Proteomes" id="UP000290191"/>
    </source>
</evidence>
<dbReference type="Gene3D" id="3.30.70.1440">
    <property type="entry name" value="Multidrug efflux transporter AcrB pore domain"/>
    <property type="match status" value="1"/>
</dbReference>